<evidence type="ECO:0000313" key="2">
    <source>
        <dbReference type="Proteomes" id="UP000010729"/>
    </source>
</evidence>
<dbReference type="RefSeq" id="WP_005274017.1">
    <property type="nucleotide sequence ID" value="NZ_ANPE02000265.1"/>
</dbReference>
<comment type="caution">
    <text evidence="1">The sequence shown here is derived from an EMBL/GenBank/DDBJ whole genome shotgun (WGS) entry which is preliminary data.</text>
</comment>
<dbReference type="EMBL" id="ANPE02000265">
    <property type="protein sequence ID" value="EMY32492.1"/>
    <property type="molecule type" value="Genomic_DNA"/>
</dbReference>
<evidence type="ECO:0000313" key="1">
    <source>
        <dbReference type="EMBL" id="EMY32492.1"/>
    </source>
</evidence>
<protein>
    <submittedName>
        <fullName evidence="1">Uncharacterized protein</fullName>
    </submittedName>
</protein>
<proteinExistence type="predicted"/>
<name>N1UXC7_9MICC</name>
<keyword evidence="2" id="KW-1185">Reference proteome</keyword>
<accession>N1UXC7</accession>
<gene>
    <name evidence="1" type="ORF">D477_019888</name>
</gene>
<dbReference type="Proteomes" id="UP000010729">
    <property type="component" value="Unassembled WGS sequence"/>
</dbReference>
<organism evidence="1 2">
    <name type="scientific">Arthrobacter crystallopoietes BAB-32</name>
    <dbReference type="NCBI Taxonomy" id="1246476"/>
    <lineage>
        <taxon>Bacteria</taxon>
        <taxon>Bacillati</taxon>
        <taxon>Actinomycetota</taxon>
        <taxon>Actinomycetes</taxon>
        <taxon>Micrococcales</taxon>
        <taxon>Micrococcaceae</taxon>
        <taxon>Crystallibacter</taxon>
    </lineage>
</organism>
<reference evidence="1 2" key="1">
    <citation type="journal article" date="2013" name="Genome Announc.">
        <title>Draft Genome Sequence of Arthrobacter crystallopoietes Strain BAB-32, Revealing Genes for Bioremediation.</title>
        <authorList>
            <person name="Joshi M.N."/>
            <person name="Pandit A.S."/>
            <person name="Sharma A."/>
            <person name="Pandya R.V."/>
            <person name="Desai S.M."/>
            <person name="Saxena A.K."/>
            <person name="Bagatharia S.B."/>
        </authorList>
    </citation>
    <scope>NUCLEOTIDE SEQUENCE [LARGE SCALE GENOMIC DNA]</scope>
    <source>
        <strain evidence="1 2">BAB-32</strain>
    </source>
</reference>
<sequence>MEASVMEAARLAKAHGLFNLVFGIWPLLHYRSFEAVTGPKSEPWLVKTVGALMAGIGYTQLRAGGSHAGLNAAGRLGVATSAAFAVIDAVYGGRDRISRIYLLDAVAEAAWVLAWLRARNGLR</sequence>
<dbReference type="AlphaFoldDB" id="N1UXC7"/>